<proteinExistence type="inferred from homology"/>
<dbReference type="Pfam" id="PF00931">
    <property type="entry name" value="NB-ARC"/>
    <property type="match status" value="2"/>
</dbReference>
<dbReference type="PANTHER" id="PTHR33463">
    <property type="entry name" value="NB-ARC DOMAIN-CONTAINING PROTEIN-RELATED"/>
    <property type="match status" value="1"/>
</dbReference>
<dbReference type="InterPro" id="IPR042197">
    <property type="entry name" value="Apaf_helical"/>
</dbReference>
<comment type="caution">
    <text evidence="8">The sequence shown here is derived from an EMBL/GenBank/DDBJ whole genome shotgun (WGS) entry which is preliminary data.</text>
</comment>
<evidence type="ECO:0000313" key="9">
    <source>
        <dbReference type="Proteomes" id="UP000288805"/>
    </source>
</evidence>
<dbReference type="Pfam" id="PF13855">
    <property type="entry name" value="LRR_8"/>
    <property type="match status" value="1"/>
</dbReference>
<dbReference type="InterPro" id="IPR027417">
    <property type="entry name" value="P-loop_NTPase"/>
</dbReference>
<dbReference type="PANTHER" id="PTHR33463:SF198">
    <property type="entry name" value="RPP4C3"/>
    <property type="match status" value="1"/>
</dbReference>
<feature type="domain" description="AAA+ ATPase" evidence="7">
    <location>
        <begin position="137"/>
        <end position="326"/>
    </location>
</feature>
<evidence type="ECO:0000259" key="7">
    <source>
        <dbReference type="SMART" id="SM00382"/>
    </source>
</evidence>
<dbReference type="Gene3D" id="1.10.8.430">
    <property type="entry name" value="Helical domain of apoptotic protease-activating factors"/>
    <property type="match status" value="2"/>
</dbReference>
<evidence type="ECO:0000256" key="3">
    <source>
        <dbReference type="ARBA" id="ARBA00022737"/>
    </source>
</evidence>
<organism evidence="8 9">
    <name type="scientific">Vitis vinifera</name>
    <name type="common">Grape</name>
    <dbReference type="NCBI Taxonomy" id="29760"/>
    <lineage>
        <taxon>Eukaryota</taxon>
        <taxon>Viridiplantae</taxon>
        <taxon>Streptophyta</taxon>
        <taxon>Embryophyta</taxon>
        <taxon>Tracheophyta</taxon>
        <taxon>Spermatophyta</taxon>
        <taxon>Magnoliopsida</taxon>
        <taxon>eudicotyledons</taxon>
        <taxon>Gunneridae</taxon>
        <taxon>Pentapetalae</taxon>
        <taxon>rosids</taxon>
        <taxon>Vitales</taxon>
        <taxon>Vitaceae</taxon>
        <taxon>Viteae</taxon>
        <taxon>Vitis</taxon>
    </lineage>
</organism>
<dbReference type="InterPro" id="IPR032675">
    <property type="entry name" value="LRR_dom_sf"/>
</dbReference>
<sequence length="1818" mass="207368">MAESVITIATTIAEKIAGYLVAPIGRRLSYLFCYRSHMDDLNKKDKNTGEAKTFMEDEKKRTKSCFYGWCPNLKSRYQLGREADKKAQVIVEIQQCNFPYGVSYRVPLRNVTFKNYEPFKSRASTVNQVMDALRDDEIDKIGVWGMGGVGKTTLVKQVAQLAEDEKLFTAGVYIDVSWTRDSEKLQEGIAKIQQKIADMLGLEFKGKDESTRAVELKQRLQKEKILIILDDIWKTYLRKDMGARECFPLQHLPKEEAWHLFKKTAGDSVEGDKLRPIAIEVVNECEGLPIAIVTIANALKDESVAVWENALEELRSAAPTNISGVDDSYGDISMHQLLQYAMGLDLFDHLKSLEQAINKLVTLVRILKASSLLLDGEDHGDDFEEEASMLLFMDADNKYVRMHDVVRDVARNIASKDPHRFVVREDVEEWSETDGSKYISLNCKDVHELPHRCKLGDIALIGELKKLQVLSLVGSDIQQLPSEMGQLTNLSFTQWAAEGVSDGESNACLSELNNLRHLTTIEMQVPAVKLLPKEDMFFENLTRYAIFVSFPNLEKLEFTHLPKLKEIWHHQPSLESFYNLEILEVFCCSCLLNLIPSYLIQRFNNLKKIHVYGCKVLEYTFDLQGLDENVEILPKLETLKLHKLPRLRYIICNEDKNDGMRCLFSSQTLMDFQNLKCLSIQDCAYENNEEGHVNTPIEDIVLFGEKVSFPNLEELKLVDLPKLKMIWHHQLSLEFFCKLRILSVHNCPCLVNLVPSHLIQSFQNLKEVNVYNCEALESVFDYRGFNGDGRILSKIEILTLKKLPKLRLIICNEDKNDNMSYLLSPSKFKDFYQLKELHIIDCGMLLDEEVSCPPNLEVLVLKSLPNLKEIDVGIFAKLKILRLEKLPRLRYTFASQSKNFHNLKGLHIIDCGMEAERDVSTPSNDVVLFNEKASFLESRASTVNKIMDALRDDNINLIRVWGTAGVGKTTLLKQVAQQAKQQHLFPKQAYMDVSWTRDSDKLQEGVAELQQKIAKKVLGFSLWLQDESGMADELKQRLMMQGKILIILDDIWTEVDLVKVGIPFEGDETQCKIVLASRDGDVLCKDMGAQICFQVEPLPPEEAWSFFKKTSGDSVEEDLELRPIAIQVVEECEGLPIAIVTIAKALEDETVAVWKNALEQLRSCSPTNIRAVGKKVYSCLEWSYTHLKGDDVKSLFLLCGMLGYGDISLDLLFQYCMGLDLFDHMEPLEQATNKLVRLVEILKASGLLLDSHKDRHNFDEKRASSLLFMDANDKFVRMHGVVREVARAIASKDPHPFVVREDVGLGEWSETDESKRCTFISLNCRAVHELPQGLVCPELQFFLLHNNNPSLNIPNSFFEAMKKLKVLDLPKMCFTTLPSSFDSLANLQTLRLNGCKLVDIAVIGKLTKLQVLSLVGSRIQQLPNEMVQLTNLSFTQWAVEGESNACLSELNHLSYLTALDIHIPDANLLPKDTLVENLTRYAIFVGNFRSKLMERSEELEFMELSGTKYVLHSSDRESFLELKHLEVSDSPEIHYIIDSKDQWFLQHGVFPSLESLVLNSLRNMEEIWCGPIPIGSFGNLKTLHVTFCGEMKFLFFLSTARGLSHLEEMTIADCNLMQQIIVYETESEIKEDGHAGTNLQLFPKLRSLKLSSLPQLINFSSELETTSSTTMRTNARLENSFFSHKVSFPNLEKLILNDLSKLKDIWHHQLLFGSFYNLQILRVYECPCLLNLVPSHLIHNFQNLKEMDVQDCELLEHVIVPQGIDENFEILLKLETLKLTNLPRLRWIEDGNDSMKYVSSPLTLMNIPNLKEVRIEDL</sequence>
<evidence type="ECO:0000256" key="6">
    <source>
        <dbReference type="ARBA" id="ARBA00022840"/>
    </source>
</evidence>
<keyword evidence="6" id="KW-0067">ATP-binding</keyword>
<keyword evidence="2" id="KW-0433">Leucine-rich repeat</keyword>
<evidence type="ECO:0000256" key="2">
    <source>
        <dbReference type="ARBA" id="ARBA00022614"/>
    </source>
</evidence>
<dbReference type="SMART" id="SM00382">
    <property type="entry name" value="AAA"/>
    <property type="match status" value="2"/>
</dbReference>
<gene>
    <name evidence="8" type="primary">RPS2_32</name>
    <name evidence="8" type="ORF">CK203_048890</name>
</gene>
<dbReference type="InterPro" id="IPR002182">
    <property type="entry name" value="NB-ARC"/>
</dbReference>
<dbReference type="InterPro" id="IPR003593">
    <property type="entry name" value="AAA+_ATPase"/>
</dbReference>
<dbReference type="EMBL" id="QGNW01000848">
    <property type="protein sequence ID" value="RVW60657.1"/>
    <property type="molecule type" value="Genomic_DNA"/>
</dbReference>
<evidence type="ECO:0000256" key="4">
    <source>
        <dbReference type="ARBA" id="ARBA00022741"/>
    </source>
</evidence>
<name>A0A438FKZ6_VITVI</name>
<keyword evidence="3" id="KW-0677">Repeat</keyword>
<feature type="domain" description="AAA+ ATPase" evidence="7">
    <location>
        <begin position="954"/>
        <end position="1093"/>
    </location>
</feature>
<evidence type="ECO:0000256" key="5">
    <source>
        <dbReference type="ARBA" id="ARBA00022821"/>
    </source>
</evidence>
<dbReference type="Gene3D" id="3.40.50.300">
    <property type="entry name" value="P-loop containing nucleotide triphosphate hydrolases"/>
    <property type="match status" value="2"/>
</dbReference>
<evidence type="ECO:0000256" key="1">
    <source>
        <dbReference type="ARBA" id="ARBA00008894"/>
    </source>
</evidence>
<dbReference type="SUPFAM" id="SSF52540">
    <property type="entry name" value="P-loop containing nucleoside triphosphate hydrolases"/>
    <property type="match status" value="2"/>
</dbReference>
<reference evidence="8 9" key="1">
    <citation type="journal article" date="2018" name="PLoS Genet.">
        <title>Population sequencing reveals clonal diversity and ancestral inbreeding in the grapevine cultivar Chardonnay.</title>
        <authorList>
            <person name="Roach M.J."/>
            <person name="Johnson D.L."/>
            <person name="Bohlmann J."/>
            <person name="van Vuuren H.J."/>
            <person name="Jones S.J."/>
            <person name="Pretorius I.S."/>
            <person name="Schmidt S.A."/>
            <person name="Borneman A.R."/>
        </authorList>
    </citation>
    <scope>NUCLEOTIDE SEQUENCE [LARGE SCALE GENOMIC DNA]</scope>
    <source>
        <strain evidence="9">cv. Chardonnay</strain>
        <tissue evidence="8">Leaf</tissue>
    </source>
</reference>
<dbReference type="Proteomes" id="UP000288805">
    <property type="component" value="Unassembled WGS sequence"/>
</dbReference>
<dbReference type="SUPFAM" id="SSF52058">
    <property type="entry name" value="L domain-like"/>
    <property type="match status" value="2"/>
</dbReference>
<protein>
    <submittedName>
        <fullName evidence="8">Disease resistance protein RPS2</fullName>
    </submittedName>
</protein>
<accession>A0A438FKZ6</accession>
<dbReference type="InterPro" id="IPR057135">
    <property type="entry name" value="At4g27190-like_LRR"/>
</dbReference>
<evidence type="ECO:0000313" key="8">
    <source>
        <dbReference type="EMBL" id="RVW60657.1"/>
    </source>
</evidence>
<dbReference type="GO" id="GO:0043531">
    <property type="term" value="F:ADP binding"/>
    <property type="evidence" value="ECO:0007669"/>
    <property type="project" value="InterPro"/>
</dbReference>
<dbReference type="SMART" id="SM00369">
    <property type="entry name" value="LRR_TYP"/>
    <property type="match status" value="3"/>
</dbReference>
<comment type="similarity">
    <text evidence="1">Belongs to the disease resistance NB-LRR family.</text>
</comment>
<keyword evidence="4" id="KW-0547">Nucleotide-binding</keyword>
<dbReference type="Pfam" id="PF23247">
    <property type="entry name" value="LRR_RPS2"/>
    <property type="match status" value="4"/>
</dbReference>
<dbReference type="InterPro" id="IPR001611">
    <property type="entry name" value="Leu-rich_rpt"/>
</dbReference>
<dbReference type="InterPro" id="IPR050905">
    <property type="entry name" value="Plant_NBS-LRR"/>
</dbReference>
<dbReference type="PRINTS" id="PR00364">
    <property type="entry name" value="DISEASERSIST"/>
</dbReference>
<dbReference type="Gene3D" id="3.80.10.10">
    <property type="entry name" value="Ribonuclease Inhibitor"/>
    <property type="match status" value="5"/>
</dbReference>
<dbReference type="SUPFAM" id="SSF52047">
    <property type="entry name" value="RNI-like"/>
    <property type="match status" value="1"/>
</dbReference>
<dbReference type="GO" id="GO:0005524">
    <property type="term" value="F:ATP binding"/>
    <property type="evidence" value="ECO:0007669"/>
    <property type="project" value="UniProtKB-KW"/>
</dbReference>
<dbReference type="GO" id="GO:0006952">
    <property type="term" value="P:defense response"/>
    <property type="evidence" value="ECO:0007669"/>
    <property type="project" value="UniProtKB-KW"/>
</dbReference>
<keyword evidence="5" id="KW-0611">Plant defense</keyword>
<dbReference type="InterPro" id="IPR003591">
    <property type="entry name" value="Leu-rich_rpt_typical-subtyp"/>
</dbReference>